<evidence type="ECO:0000256" key="1">
    <source>
        <dbReference type="SAM" id="MobiDB-lite"/>
    </source>
</evidence>
<proteinExistence type="predicted"/>
<dbReference type="AlphaFoldDB" id="A0A653E2S4"/>
<protein>
    <submittedName>
        <fullName evidence="2">Uncharacterized protein</fullName>
    </submittedName>
</protein>
<gene>
    <name evidence="2" type="ORF">PMYSY11_1961</name>
</gene>
<name>A0A653E2S4_9PSED</name>
<feature type="region of interest" description="Disordered" evidence="1">
    <location>
        <begin position="1"/>
        <end position="27"/>
    </location>
</feature>
<accession>A0A653E2S4</accession>
<dbReference type="EMBL" id="LR215729">
    <property type="protein sequence ID" value="VEV97007.1"/>
    <property type="molecule type" value="Genomic_DNA"/>
</dbReference>
<evidence type="ECO:0000313" key="2">
    <source>
        <dbReference type="EMBL" id="VEV97007.1"/>
    </source>
</evidence>
<organism evidence="2">
    <name type="scientific">Pseudomonas marincola</name>
    <dbReference type="NCBI Taxonomy" id="437900"/>
    <lineage>
        <taxon>Bacteria</taxon>
        <taxon>Pseudomonadati</taxon>
        <taxon>Pseudomonadota</taxon>
        <taxon>Gammaproteobacteria</taxon>
        <taxon>Pseudomonadales</taxon>
        <taxon>Pseudomonadaceae</taxon>
        <taxon>Pseudomonas</taxon>
    </lineage>
</organism>
<reference evidence="2" key="1">
    <citation type="submission" date="2019-02" db="EMBL/GenBank/DDBJ databases">
        <authorList>
            <consortium name="Genoscope - CEA"/>
            <person name="William W."/>
        </authorList>
    </citation>
    <scope>NUCLEOTIDE SEQUENCE [LARGE SCALE GENOMIC DNA]</scope>
    <source>
        <strain evidence="2">YSy11</strain>
    </source>
</reference>
<sequence>MSRDQRALAPSQPVDKSVHSPVTNQSVGIAVRGEGTVFRGAGRQVGWPPRFTQSSMSL</sequence>